<keyword evidence="3" id="KW-1185">Reference proteome</keyword>
<reference evidence="2" key="1">
    <citation type="journal article" date="2020" name="Cell">
        <title>Large-Scale Comparative Analyses of Tick Genomes Elucidate Their Genetic Diversity and Vector Capacities.</title>
        <authorList>
            <consortium name="Tick Genome and Microbiome Consortium (TIGMIC)"/>
            <person name="Jia N."/>
            <person name="Wang J."/>
            <person name="Shi W."/>
            <person name="Du L."/>
            <person name="Sun Y."/>
            <person name="Zhan W."/>
            <person name="Jiang J.F."/>
            <person name="Wang Q."/>
            <person name="Zhang B."/>
            <person name="Ji P."/>
            <person name="Bell-Sakyi L."/>
            <person name="Cui X.M."/>
            <person name="Yuan T.T."/>
            <person name="Jiang B.G."/>
            <person name="Yang W.F."/>
            <person name="Lam T.T."/>
            <person name="Chang Q.C."/>
            <person name="Ding S.J."/>
            <person name="Wang X.J."/>
            <person name="Zhu J.G."/>
            <person name="Ruan X.D."/>
            <person name="Zhao L."/>
            <person name="Wei J.T."/>
            <person name="Ye R.Z."/>
            <person name="Que T.C."/>
            <person name="Du C.H."/>
            <person name="Zhou Y.H."/>
            <person name="Cheng J.X."/>
            <person name="Dai P.F."/>
            <person name="Guo W.B."/>
            <person name="Han X.H."/>
            <person name="Huang E.J."/>
            <person name="Li L.F."/>
            <person name="Wei W."/>
            <person name="Gao Y.C."/>
            <person name="Liu J.Z."/>
            <person name="Shao H.Z."/>
            <person name="Wang X."/>
            <person name="Wang C.C."/>
            <person name="Yang T.C."/>
            <person name="Huo Q.B."/>
            <person name="Li W."/>
            <person name="Chen H.Y."/>
            <person name="Chen S.E."/>
            <person name="Zhou L.G."/>
            <person name="Ni X.B."/>
            <person name="Tian J.H."/>
            <person name="Sheng Y."/>
            <person name="Liu T."/>
            <person name="Pan Y.S."/>
            <person name="Xia L.Y."/>
            <person name="Li J."/>
            <person name="Zhao F."/>
            <person name="Cao W.C."/>
        </authorList>
    </citation>
    <scope>NUCLEOTIDE SEQUENCE</scope>
    <source>
        <strain evidence="2">Rsan-2018</strain>
    </source>
</reference>
<reference evidence="2" key="2">
    <citation type="submission" date="2021-09" db="EMBL/GenBank/DDBJ databases">
        <authorList>
            <person name="Jia N."/>
            <person name="Wang J."/>
            <person name="Shi W."/>
            <person name="Du L."/>
            <person name="Sun Y."/>
            <person name="Zhan W."/>
            <person name="Jiang J."/>
            <person name="Wang Q."/>
            <person name="Zhang B."/>
            <person name="Ji P."/>
            <person name="Sakyi L.B."/>
            <person name="Cui X."/>
            <person name="Yuan T."/>
            <person name="Jiang B."/>
            <person name="Yang W."/>
            <person name="Lam T.T.-Y."/>
            <person name="Chang Q."/>
            <person name="Ding S."/>
            <person name="Wang X."/>
            <person name="Zhu J."/>
            <person name="Ruan X."/>
            <person name="Zhao L."/>
            <person name="Wei J."/>
            <person name="Que T."/>
            <person name="Du C."/>
            <person name="Cheng J."/>
            <person name="Dai P."/>
            <person name="Han X."/>
            <person name="Huang E."/>
            <person name="Gao Y."/>
            <person name="Liu J."/>
            <person name="Shao H."/>
            <person name="Ye R."/>
            <person name="Li L."/>
            <person name="Wei W."/>
            <person name="Wang X."/>
            <person name="Wang C."/>
            <person name="Huo Q."/>
            <person name="Li W."/>
            <person name="Guo W."/>
            <person name="Chen H."/>
            <person name="Chen S."/>
            <person name="Zhou L."/>
            <person name="Zhou L."/>
            <person name="Ni X."/>
            <person name="Tian J."/>
            <person name="Zhou Y."/>
            <person name="Sheng Y."/>
            <person name="Liu T."/>
            <person name="Pan Y."/>
            <person name="Xia L."/>
            <person name="Li J."/>
            <person name="Zhao F."/>
            <person name="Cao W."/>
        </authorList>
    </citation>
    <scope>NUCLEOTIDE SEQUENCE</scope>
    <source>
        <strain evidence="2">Rsan-2018</strain>
        <tissue evidence="2">Larvae</tissue>
    </source>
</reference>
<comment type="caution">
    <text evidence="2">The sequence shown here is derived from an EMBL/GenBank/DDBJ whole genome shotgun (WGS) entry which is preliminary data.</text>
</comment>
<proteinExistence type="predicted"/>
<dbReference type="EMBL" id="JABSTV010001247">
    <property type="protein sequence ID" value="KAH7972552.1"/>
    <property type="molecule type" value="Genomic_DNA"/>
</dbReference>
<feature type="region of interest" description="Disordered" evidence="1">
    <location>
        <begin position="70"/>
        <end position="167"/>
    </location>
</feature>
<evidence type="ECO:0000313" key="3">
    <source>
        <dbReference type="Proteomes" id="UP000821837"/>
    </source>
</evidence>
<feature type="compositionally biased region" description="Basic and acidic residues" evidence="1">
    <location>
        <begin position="113"/>
        <end position="127"/>
    </location>
</feature>
<dbReference type="Proteomes" id="UP000821837">
    <property type="component" value="Chromosome 11"/>
</dbReference>
<gene>
    <name evidence="2" type="ORF">HPB52_013394</name>
</gene>
<evidence type="ECO:0000313" key="2">
    <source>
        <dbReference type="EMBL" id="KAH7972552.1"/>
    </source>
</evidence>
<sequence length="167" mass="18501">MDVCYACGKFGNRADVCPSPEKSICRGCGTPKPKESHHCSPKCGLCGGPHLTADEHCKQRFQIPYVVRRRRQKGANKEARLQQIGSTPSNAEPAMKRIAPEPEAIQALGANRDLGDAPPKEKERPRALDWLGEAFTPQDLHHTPETKIVSGSQPGPIESEEERRERR</sequence>
<organism evidence="2 3">
    <name type="scientific">Rhipicephalus sanguineus</name>
    <name type="common">Brown dog tick</name>
    <name type="synonym">Ixodes sanguineus</name>
    <dbReference type="NCBI Taxonomy" id="34632"/>
    <lineage>
        <taxon>Eukaryota</taxon>
        <taxon>Metazoa</taxon>
        <taxon>Ecdysozoa</taxon>
        <taxon>Arthropoda</taxon>
        <taxon>Chelicerata</taxon>
        <taxon>Arachnida</taxon>
        <taxon>Acari</taxon>
        <taxon>Parasitiformes</taxon>
        <taxon>Ixodida</taxon>
        <taxon>Ixodoidea</taxon>
        <taxon>Ixodidae</taxon>
        <taxon>Rhipicephalinae</taxon>
        <taxon>Rhipicephalus</taxon>
        <taxon>Rhipicephalus</taxon>
    </lineage>
</organism>
<protein>
    <recommendedName>
        <fullName evidence="4">CCHC-type domain-containing protein</fullName>
    </recommendedName>
</protein>
<evidence type="ECO:0008006" key="4">
    <source>
        <dbReference type="Google" id="ProtNLM"/>
    </source>
</evidence>
<name>A0A9D4QB24_RHISA</name>
<accession>A0A9D4QB24</accession>
<dbReference type="AlphaFoldDB" id="A0A9D4QB24"/>
<evidence type="ECO:0000256" key="1">
    <source>
        <dbReference type="SAM" id="MobiDB-lite"/>
    </source>
</evidence>